<dbReference type="InterPro" id="IPR045434">
    <property type="entry name" value="EAD4"/>
</dbReference>
<reference evidence="2 3" key="1">
    <citation type="journal article" date="2016" name="Stand. Genomic Sci.">
        <title>Complete genome sequence and genomic characterization of Microcystis panniformis FACHB 1757 by third-generation sequencing.</title>
        <authorList>
            <person name="Zhang J.Y."/>
            <person name="Guan R."/>
            <person name="Zhang H.J."/>
            <person name="Li H."/>
            <person name="Xiao P."/>
            <person name="Yu G.L."/>
            <person name="Du L."/>
            <person name="Cao D.M."/>
            <person name="Zhu B.C."/>
            <person name="Li R.H."/>
            <person name="Lu Z.H."/>
        </authorList>
    </citation>
    <scope>NUCLEOTIDE SEQUENCE [LARGE SCALE GENOMIC DNA]</scope>
    <source>
        <strain evidence="2 3">FACHB-1757</strain>
    </source>
</reference>
<sequence length="116" mass="13531">MKYDKPHPKLIVKTELKVLVDFCNADTKKTSVISLTTIQMRNVLDVLKDWGILTDNRTNPQGSRQRHFTLNLWSSFTEENLWKFEEEWDKRKSPGLENSSIKTEINYGSSLLGMVR</sequence>
<dbReference type="Pfam" id="PF19959">
    <property type="entry name" value="EAD4"/>
    <property type="match status" value="1"/>
</dbReference>
<name>A0A0K1RZ45_9CHRO</name>
<accession>A0A0K1RZ45</accession>
<dbReference type="AlphaFoldDB" id="A0A0K1RZ45"/>
<evidence type="ECO:0000313" key="3">
    <source>
        <dbReference type="Proteomes" id="UP000068167"/>
    </source>
</evidence>
<gene>
    <name evidence="2" type="ORF">VL20_2020</name>
</gene>
<evidence type="ECO:0000259" key="1">
    <source>
        <dbReference type="Pfam" id="PF19959"/>
    </source>
</evidence>
<dbReference type="EMBL" id="CP011339">
    <property type="protein sequence ID" value="AKV67144.1"/>
    <property type="molecule type" value="Genomic_DNA"/>
</dbReference>
<dbReference type="Proteomes" id="UP000068167">
    <property type="component" value="Chromosome"/>
</dbReference>
<proteinExistence type="predicted"/>
<dbReference type="KEGG" id="mpk:VL20_2020"/>
<keyword evidence="3" id="KW-1185">Reference proteome</keyword>
<organism evidence="2 3">
    <name type="scientific">Microcystis panniformis FACHB-1757</name>
    <dbReference type="NCBI Taxonomy" id="1638788"/>
    <lineage>
        <taxon>Bacteria</taxon>
        <taxon>Bacillati</taxon>
        <taxon>Cyanobacteriota</taxon>
        <taxon>Cyanophyceae</taxon>
        <taxon>Oscillatoriophycideae</taxon>
        <taxon>Chroococcales</taxon>
        <taxon>Microcystaceae</taxon>
        <taxon>Microcystis</taxon>
    </lineage>
</organism>
<evidence type="ECO:0000313" key="2">
    <source>
        <dbReference type="EMBL" id="AKV67144.1"/>
    </source>
</evidence>
<feature type="domain" description="Effector-associated" evidence="1">
    <location>
        <begin position="2"/>
        <end position="90"/>
    </location>
</feature>
<dbReference type="PATRIC" id="fig|1638788.3.peg.2033"/>
<protein>
    <submittedName>
        <fullName evidence="2">High-affnity carbon uptake protein Hat/HatR</fullName>
    </submittedName>
</protein>